<accession>A0A1T2X6U6</accession>
<keyword evidence="1" id="KW-1133">Transmembrane helix</keyword>
<protein>
    <submittedName>
        <fullName evidence="2">Uncharacterized protein</fullName>
    </submittedName>
</protein>
<dbReference type="GO" id="GO:0016020">
    <property type="term" value="C:membrane"/>
    <property type="evidence" value="ECO:0007669"/>
    <property type="project" value="InterPro"/>
</dbReference>
<dbReference type="EMBL" id="MSZX01000008">
    <property type="protein sequence ID" value="OPA75611.1"/>
    <property type="molecule type" value="Genomic_DNA"/>
</dbReference>
<keyword evidence="1" id="KW-0472">Membrane</keyword>
<dbReference type="InterPro" id="IPR004761">
    <property type="entry name" value="Spore_GerAB"/>
</dbReference>
<comment type="caution">
    <text evidence="2">The sequence shown here is derived from an EMBL/GenBank/DDBJ whole genome shotgun (WGS) entry which is preliminary data.</text>
</comment>
<keyword evidence="1" id="KW-0812">Transmembrane</keyword>
<feature type="transmembrane region" description="Helical" evidence="1">
    <location>
        <begin position="67"/>
        <end position="87"/>
    </location>
</feature>
<evidence type="ECO:0000256" key="1">
    <source>
        <dbReference type="SAM" id="Phobius"/>
    </source>
</evidence>
<dbReference type="Pfam" id="PF03845">
    <property type="entry name" value="Spore_permease"/>
    <property type="match status" value="1"/>
</dbReference>
<dbReference type="OrthoDB" id="2078716at2"/>
<keyword evidence="3" id="KW-1185">Reference proteome</keyword>
<evidence type="ECO:0000313" key="2">
    <source>
        <dbReference type="EMBL" id="OPA75611.1"/>
    </source>
</evidence>
<evidence type="ECO:0000313" key="3">
    <source>
        <dbReference type="Proteomes" id="UP000190188"/>
    </source>
</evidence>
<dbReference type="STRING" id="1324314.BVG16_19925"/>
<organism evidence="2 3">
    <name type="scientific">Paenibacillus selenitireducens</name>
    <dbReference type="NCBI Taxonomy" id="1324314"/>
    <lineage>
        <taxon>Bacteria</taxon>
        <taxon>Bacillati</taxon>
        <taxon>Bacillota</taxon>
        <taxon>Bacilli</taxon>
        <taxon>Bacillales</taxon>
        <taxon>Paenibacillaceae</taxon>
        <taxon>Paenibacillus</taxon>
    </lineage>
</organism>
<dbReference type="Proteomes" id="UP000190188">
    <property type="component" value="Unassembled WGS sequence"/>
</dbReference>
<reference evidence="2 3" key="1">
    <citation type="submission" date="2017-01" db="EMBL/GenBank/DDBJ databases">
        <title>Genome analysis of Paenibacillus selenitrireducens ES3-24.</title>
        <authorList>
            <person name="Xu D."/>
            <person name="Yao R."/>
            <person name="Zheng S."/>
        </authorList>
    </citation>
    <scope>NUCLEOTIDE SEQUENCE [LARGE SCALE GENOMIC DNA]</scope>
    <source>
        <strain evidence="2 3">ES3-24</strain>
    </source>
</reference>
<dbReference type="GO" id="GO:0009847">
    <property type="term" value="P:spore germination"/>
    <property type="evidence" value="ECO:0007669"/>
    <property type="project" value="InterPro"/>
</dbReference>
<feature type="transmembrane region" description="Helical" evidence="1">
    <location>
        <begin position="36"/>
        <end position="55"/>
    </location>
</feature>
<name>A0A1T2X6U6_9BACL</name>
<gene>
    <name evidence="2" type="ORF">BVG16_19925</name>
</gene>
<feature type="transmembrane region" description="Helical" evidence="1">
    <location>
        <begin position="6"/>
        <end position="24"/>
    </location>
</feature>
<sequence length="98" mass="11329">MAGMWFITIYFRTAIYFYASVIGLTQIFNLKDHRSIIMPLGIIMIVFSLIIHPNVLHSSQYNREAWLPYGSMYGLLLPLILLGAQAIRKKIKINEKAR</sequence>
<dbReference type="AlphaFoldDB" id="A0A1T2X6U6"/>
<proteinExistence type="predicted"/>